<feature type="chain" id="PRO_5031234171" evidence="5">
    <location>
        <begin position="21"/>
        <end position="342"/>
    </location>
</feature>
<comment type="caution">
    <text evidence="7">The sequence shown here is derived from an EMBL/GenBank/DDBJ whole genome shotgun (WGS) entry which is preliminary data.</text>
</comment>
<evidence type="ECO:0000313" key="7">
    <source>
        <dbReference type="EMBL" id="NMC61602.1"/>
    </source>
</evidence>
<dbReference type="PIRSF" id="PIRSF005539">
    <property type="entry name" value="Pept_S33_TRI_F1"/>
    <property type="match status" value="1"/>
</dbReference>
<dbReference type="InterPro" id="IPR050266">
    <property type="entry name" value="AB_hydrolase_sf"/>
</dbReference>
<feature type="active site" evidence="4">
    <location>
        <position position="283"/>
    </location>
</feature>
<dbReference type="NCBIfam" id="TIGR01250">
    <property type="entry name" value="pro_imino_pep_2"/>
    <property type="match status" value="1"/>
</dbReference>
<evidence type="ECO:0000256" key="3">
    <source>
        <dbReference type="PIRNR" id="PIRNR005539"/>
    </source>
</evidence>
<proteinExistence type="inferred from homology"/>
<feature type="domain" description="AB hydrolase-1" evidence="6">
    <location>
        <begin position="71"/>
        <end position="316"/>
    </location>
</feature>
<protein>
    <submittedName>
        <fullName evidence="7">Proline iminopeptidase-family hydrolase</fullName>
    </submittedName>
</protein>
<dbReference type="GO" id="GO:0008233">
    <property type="term" value="F:peptidase activity"/>
    <property type="evidence" value="ECO:0007669"/>
    <property type="project" value="InterPro"/>
</dbReference>
<dbReference type="GO" id="GO:0016020">
    <property type="term" value="C:membrane"/>
    <property type="evidence" value="ECO:0007669"/>
    <property type="project" value="TreeGrafter"/>
</dbReference>
<name>A0A7X9IJ01_9DELT</name>
<accession>A0A7X9IJ01</accession>
<dbReference type="Pfam" id="PF00561">
    <property type="entry name" value="Abhydrolase_1"/>
    <property type="match status" value="1"/>
</dbReference>
<dbReference type="EMBL" id="JAAZON010000014">
    <property type="protein sequence ID" value="NMC61602.1"/>
    <property type="molecule type" value="Genomic_DNA"/>
</dbReference>
<dbReference type="PANTHER" id="PTHR43798">
    <property type="entry name" value="MONOACYLGLYCEROL LIPASE"/>
    <property type="match status" value="1"/>
</dbReference>
<dbReference type="SUPFAM" id="SSF53474">
    <property type="entry name" value="alpha/beta-Hydrolases"/>
    <property type="match status" value="1"/>
</dbReference>
<keyword evidence="5" id="KW-0732">Signal</keyword>
<dbReference type="PRINTS" id="PR00793">
    <property type="entry name" value="PROAMNOPTASE"/>
</dbReference>
<comment type="similarity">
    <text evidence="1 3">Belongs to the peptidase S33 family.</text>
</comment>
<dbReference type="InterPro" id="IPR029058">
    <property type="entry name" value="AB_hydrolase_fold"/>
</dbReference>
<evidence type="ECO:0000256" key="1">
    <source>
        <dbReference type="ARBA" id="ARBA00010088"/>
    </source>
</evidence>
<dbReference type="AlphaFoldDB" id="A0A7X9IJ01"/>
<dbReference type="InterPro" id="IPR000073">
    <property type="entry name" value="AB_hydrolase_1"/>
</dbReference>
<dbReference type="Gene3D" id="3.40.50.1820">
    <property type="entry name" value="alpha/beta hydrolase"/>
    <property type="match status" value="1"/>
</dbReference>
<dbReference type="GO" id="GO:0006508">
    <property type="term" value="P:proteolysis"/>
    <property type="evidence" value="ECO:0007669"/>
    <property type="project" value="InterPro"/>
</dbReference>
<gene>
    <name evidence="7" type="ORF">GYA55_00385</name>
</gene>
<feature type="active site" description="Proton donor" evidence="4">
    <location>
        <position position="310"/>
    </location>
</feature>
<reference evidence="7 8" key="1">
    <citation type="journal article" date="2020" name="Biotechnol. Biofuels">
        <title>New insights from the biogas microbiome by comprehensive genome-resolved metagenomics of nearly 1600 species originating from multiple anaerobic digesters.</title>
        <authorList>
            <person name="Campanaro S."/>
            <person name="Treu L."/>
            <person name="Rodriguez-R L.M."/>
            <person name="Kovalovszki A."/>
            <person name="Ziels R.M."/>
            <person name="Maus I."/>
            <person name="Zhu X."/>
            <person name="Kougias P.G."/>
            <person name="Basile A."/>
            <person name="Luo G."/>
            <person name="Schluter A."/>
            <person name="Konstantinidis K.T."/>
            <person name="Angelidaki I."/>
        </authorList>
    </citation>
    <scope>NUCLEOTIDE SEQUENCE [LARGE SCALE GENOMIC DNA]</scope>
    <source>
        <strain evidence="7">AS27yjCOA_65</strain>
    </source>
</reference>
<feature type="signal peptide" evidence="5">
    <location>
        <begin position="1"/>
        <end position="20"/>
    </location>
</feature>
<organism evidence="7 8">
    <name type="scientific">SAR324 cluster bacterium</name>
    <dbReference type="NCBI Taxonomy" id="2024889"/>
    <lineage>
        <taxon>Bacteria</taxon>
        <taxon>Deltaproteobacteria</taxon>
        <taxon>SAR324 cluster</taxon>
    </lineage>
</organism>
<evidence type="ECO:0000256" key="2">
    <source>
        <dbReference type="ARBA" id="ARBA00022801"/>
    </source>
</evidence>
<dbReference type="Proteomes" id="UP000524246">
    <property type="component" value="Unassembled WGS sequence"/>
</dbReference>
<keyword evidence="2 3" id="KW-0378">Hydrolase</keyword>
<dbReference type="InterPro" id="IPR002410">
    <property type="entry name" value="Peptidase_S33"/>
</dbReference>
<feature type="active site" description="Nucleophile" evidence="4">
    <location>
        <position position="145"/>
    </location>
</feature>
<evidence type="ECO:0000256" key="5">
    <source>
        <dbReference type="SAM" id="SignalP"/>
    </source>
</evidence>
<evidence type="ECO:0000313" key="8">
    <source>
        <dbReference type="Proteomes" id="UP000524246"/>
    </source>
</evidence>
<sequence>MFKRFLIVYFIVIGIFPSCAQIETPPPPTGCPLPVQTEVAERASKEEEGFIQVNGGKIWYKISGIGKAGIPLIVIQGGPWATHEHLENVENLSADRPVIFFDQLGSGRSERPDDKSLWRLERYVLELKELRQSLKLPKVHILTQSFGSMVALDYALLEPENVASLVLSGPVLSARRFAADAQSWVDQLPTKQKRTIEKAWNSGEFQSEEYQNVVRLYRDKHLCRLNPWPDSLNRMIQNMNMPLYEYMWGPSDFHSKGVLKDYERISELGRIQVPVFLSCGEFDEVPPRTCAFYSKLFPKVEVLVFGEASHEHHLEKEASYFLALKRFLRKADEISYYKCPKS</sequence>
<evidence type="ECO:0000259" key="6">
    <source>
        <dbReference type="Pfam" id="PF00561"/>
    </source>
</evidence>
<evidence type="ECO:0000256" key="4">
    <source>
        <dbReference type="PIRSR" id="PIRSR005539-1"/>
    </source>
</evidence>
<dbReference type="PANTHER" id="PTHR43798:SF31">
    <property type="entry name" value="AB HYDROLASE SUPERFAMILY PROTEIN YCLE"/>
    <property type="match status" value="1"/>
</dbReference>
<dbReference type="InterPro" id="IPR005945">
    <property type="entry name" value="Pro_imino_pep"/>
</dbReference>